<protein>
    <submittedName>
        <fullName evidence="7">DUF1232 domain-containing protein</fullName>
    </submittedName>
</protein>
<dbReference type="PIRSF" id="PIRSF029962">
    <property type="entry name" value="UCP029962"/>
    <property type="match status" value="1"/>
</dbReference>
<accession>A0ABY4HAD9</accession>
<dbReference type="EMBL" id="CP095075">
    <property type="protein sequence ID" value="UOR10370.1"/>
    <property type="molecule type" value="Genomic_DNA"/>
</dbReference>
<feature type="domain" description="DUF1232" evidence="6">
    <location>
        <begin position="37"/>
        <end position="71"/>
    </location>
</feature>
<evidence type="ECO:0000313" key="8">
    <source>
        <dbReference type="Proteomes" id="UP000830326"/>
    </source>
</evidence>
<dbReference type="Pfam" id="PF06803">
    <property type="entry name" value="DUF1232"/>
    <property type="match status" value="1"/>
</dbReference>
<evidence type="ECO:0000256" key="2">
    <source>
        <dbReference type="ARBA" id="ARBA00022692"/>
    </source>
</evidence>
<dbReference type="RefSeq" id="WP_245029475.1">
    <property type="nucleotide sequence ID" value="NZ_CP095075.1"/>
</dbReference>
<evidence type="ECO:0000256" key="3">
    <source>
        <dbReference type="ARBA" id="ARBA00022989"/>
    </source>
</evidence>
<name>A0ABY4HAD9_9BACI</name>
<evidence type="ECO:0000256" key="4">
    <source>
        <dbReference type="ARBA" id="ARBA00023136"/>
    </source>
</evidence>
<organism evidence="7 8">
    <name type="scientific">Halobacillus amylolyticus</name>
    <dbReference type="NCBI Taxonomy" id="2932259"/>
    <lineage>
        <taxon>Bacteria</taxon>
        <taxon>Bacillati</taxon>
        <taxon>Bacillota</taxon>
        <taxon>Bacilli</taxon>
        <taxon>Bacillales</taxon>
        <taxon>Bacillaceae</taxon>
        <taxon>Halobacillus</taxon>
    </lineage>
</organism>
<evidence type="ECO:0000259" key="6">
    <source>
        <dbReference type="Pfam" id="PF06803"/>
    </source>
</evidence>
<evidence type="ECO:0000313" key="7">
    <source>
        <dbReference type="EMBL" id="UOR10370.1"/>
    </source>
</evidence>
<keyword evidence="2 5" id="KW-0812">Transmembrane</keyword>
<comment type="subcellular location">
    <subcellularLocation>
        <location evidence="1">Endomembrane system</location>
        <topology evidence="1">Multi-pass membrane protein</topology>
    </subcellularLocation>
</comment>
<feature type="transmembrane region" description="Helical" evidence="5">
    <location>
        <begin position="33"/>
        <end position="50"/>
    </location>
</feature>
<dbReference type="InterPro" id="IPR010652">
    <property type="entry name" value="DUF1232"/>
</dbReference>
<proteinExistence type="predicted"/>
<evidence type="ECO:0000256" key="5">
    <source>
        <dbReference type="SAM" id="Phobius"/>
    </source>
</evidence>
<dbReference type="InterPro" id="IPR016941">
    <property type="entry name" value="UCP029962"/>
</dbReference>
<keyword evidence="8" id="KW-1185">Reference proteome</keyword>
<sequence>MSRIWRRIKFLFNIRKSVPFLLSFFRSREVAKGSKVTAVLLMIGYLLFPWDVIPDFLVIFGLVDDVAVLTFILQQIVKMAPASLKKEYDMEE</sequence>
<dbReference type="Proteomes" id="UP000830326">
    <property type="component" value="Chromosome"/>
</dbReference>
<gene>
    <name evidence="7" type="ORF">MUO15_11745</name>
</gene>
<evidence type="ECO:0000256" key="1">
    <source>
        <dbReference type="ARBA" id="ARBA00004127"/>
    </source>
</evidence>
<keyword evidence="4 5" id="KW-0472">Membrane</keyword>
<reference evidence="7" key="1">
    <citation type="submission" date="2022-04" db="EMBL/GenBank/DDBJ databases">
        <title>Halobacillus sp. isolated from saltern.</title>
        <authorList>
            <person name="Won M."/>
            <person name="Lee C.-M."/>
            <person name="Woen H.-Y."/>
            <person name="Kwon S.-W."/>
        </authorList>
    </citation>
    <scope>NUCLEOTIDE SEQUENCE</scope>
    <source>
        <strain evidence="7">SSHM10-5</strain>
    </source>
</reference>
<keyword evidence="3 5" id="KW-1133">Transmembrane helix</keyword>